<dbReference type="InterPro" id="IPR040072">
    <property type="entry name" value="Methyltransferase_A"/>
</dbReference>
<dbReference type="PROSITE" id="PS51918">
    <property type="entry name" value="RADICAL_SAM"/>
    <property type="match status" value="1"/>
</dbReference>
<feature type="domain" description="Radical SAM core" evidence="14">
    <location>
        <begin position="97"/>
        <end position="335"/>
    </location>
</feature>
<dbReference type="PANTHER" id="PTHR30544">
    <property type="entry name" value="23S RRNA METHYLTRANSFERASE"/>
    <property type="match status" value="1"/>
</dbReference>
<evidence type="ECO:0000256" key="13">
    <source>
        <dbReference type="HAMAP-Rule" id="MF_01849"/>
    </source>
</evidence>
<comment type="catalytic activity">
    <reaction evidence="13">
        <text>adenosine(37) in tRNA + 2 reduced [2Fe-2S]-[ferredoxin] + 2 S-adenosyl-L-methionine = 2-methyladenosine(37) in tRNA + 5'-deoxyadenosine + L-methionine + 2 oxidized [2Fe-2S]-[ferredoxin] + S-adenosyl-L-homocysteine</text>
        <dbReference type="Rhea" id="RHEA:43332"/>
        <dbReference type="Rhea" id="RHEA-COMP:10000"/>
        <dbReference type="Rhea" id="RHEA-COMP:10001"/>
        <dbReference type="Rhea" id="RHEA-COMP:10162"/>
        <dbReference type="Rhea" id="RHEA-COMP:10485"/>
        <dbReference type="ChEBI" id="CHEBI:17319"/>
        <dbReference type="ChEBI" id="CHEBI:33737"/>
        <dbReference type="ChEBI" id="CHEBI:33738"/>
        <dbReference type="ChEBI" id="CHEBI:57844"/>
        <dbReference type="ChEBI" id="CHEBI:57856"/>
        <dbReference type="ChEBI" id="CHEBI:59789"/>
        <dbReference type="ChEBI" id="CHEBI:74411"/>
        <dbReference type="ChEBI" id="CHEBI:74497"/>
        <dbReference type="EC" id="2.1.1.192"/>
    </reaction>
</comment>
<keyword evidence="12 13" id="KW-1015">Disulfide bond</keyword>
<keyword evidence="9 13" id="KW-0479">Metal-binding</keyword>
<keyword evidence="4 13" id="KW-0698">rRNA processing</keyword>
<dbReference type="NCBIfam" id="TIGR00048">
    <property type="entry name" value="rRNA_mod_RlmN"/>
    <property type="match status" value="1"/>
</dbReference>
<proteinExistence type="inferred from homology"/>
<dbReference type="HAMAP" id="MF_01849">
    <property type="entry name" value="RNA_methyltr_RlmN"/>
    <property type="match status" value="1"/>
</dbReference>
<name>A0A7V0XF39_UNCW3</name>
<feature type="binding site" evidence="13">
    <location>
        <position position="289"/>
    </location>
    <ligand>
        <name>S-adenosyl-L-methionine</name>
        <dbReference type="ChEBI" id="CHEBI:59789"/>
    </ligand>
</feature>
<dbReference type="InterPro" id="IPR013785">
    <property type="entry name" value="Aldolase_TIM"/>
</dbReference>
<dbReference type="GO" id="GO:0070475">
    <property type="term" value="P:rRNA base methylation"/>
    <property type="evidence" value="ECO:0007669"/>
    <property type="project" value="UniProtKB-UniRule"/>
</dbReference>
<keyword evidence="8 13" id="KW-0819">tRNA processing</keyword>
<feature type="binding site" evidence="13">
    <location>
        <begin position="213"/>
        <end position="215"/>
    </location>
    <ligand>
        <name>S-adenosyl-L-methionine</name>
        <dbReference type="ChEBI" id="CHEBI:59789"/>
    </ligand>
</feature>
<evidence type="ECO:0000256" key="2">
    <source>
        <dbReference type="ARBA" id="ARBA00022485"/>
    </source>
</evidence>
<dbReference type="PIRSF" id="PIRSF006004">
    <property type="entry name" value="CHP00048"/>
    <property type="match status" value="1"/>
</dbReference>
<keyword evidence="6 13" id="KW-0808">Transferase</keyword>
<protein>
    <recommendedName>
        <fullName evidence="13">Probable dual-specificity RNA methyltransferase RlmN</fullName>
        <ecNumber evidence="13">2.1.1.192</ecNumber>
    </recommendedName>
    <alternativeName>
        <fullName evidence="13">23S rRNA (adenine(2503)-C(2))-methyltransferase</fullName>
    </alternativeName>
    <alternativeName>
        <fullName evidence="13">23S rRNA m2A2503 methyltransferase</fullName>
    </alternativeName>
    <alternativeName>
        <fullName evidence="13">Ribosomal RNA large subunit methyltransferase N</fullName>
    </alternativeName>
    <alternativeName>
        <fullName evidence="13">tRNA (adenine(37)-C(2))-methyltransferase</fullName>
    </alternativeName>
    <alternativeName>
        <fullName evidence="13">tRNA m2A37 methyltransferase</fullName>
    </alternativeName>
</protein>
<evidence type="ECO:0000256" key="12">
    <source>
        <dbReference type="ARBA" id="ARBA00023157"/>
    </source>
</evidence>
<keyword evidence="10 13" id="KW-0408">Iron</keyword>
<dbReference type="InterPro" id="IPR006638">
    <property type="entry name" value="Elp3/MiaA/NifB-like_rSAM"/>
</dbReference>
<feature type="active site" description="Proton acceptor" evidence="13">
    <location>
        <position position="91"/>
    </location>
</feature>
<dbReference type="InterPro" id="IPR048641">
    <property type="entry name" value="RlmN_N"/>
</dbReference>
<dbReference type="Pfam" id="PF04055">
    <property type="entry name" value="Radical_SAM"/>
    <property type="match status" value="1"/>
</dbReference>
<dbReference type="GO" id="GO:0070040">
    <property type="term" value="F:rRNA (adenine(2503)-C2-)-methyltransferase activity"/>
    <property type="evidence" value="ECO:0007669"/>
    <property type="project" value="UniProtKB-UniRule"/>
</dbReference>
<evidence type="ECO:0000313" key="15">
    <source>
        <dbReference type="EMBL" id="HDQ99260.1"/>
    </source>
</evidence>
<evidence type="ECO:0000256" key="3">
    <source>
        <dbReference type="ARBA" id="ARBA00022490"/>
    </source>
</evidence>
<dbReference type="InterPro" id="IPR027492">
    <property type="entry name" value="RNA_MTrfase_RlmN"/>
</dbReference>
<dbReference type="SFLD" id="SFLDF00275">
    <property type="entry name" value="adenosine_C2_methyltransferase"/>
    <property type="match status" value="1"/>
</dbReference>
<evidence type="ECO:0000256" key="6">
    <source>
        <dbReference type="ARBA" id="ARBA00022679"/>
    </source>
</evidence>
<comment type="miscellaneous">
    <text evidence="13">Reaction proceeds by a ping-pong mechanism involving intermediate methylation of a conserved cysteine residue.</text>
</comment>
<sequence length="350" mass="38771">MKPDIRSLTRADLADLCREFGWEQYRGRQLYTWLWQKQVTGFAAMTNISIARREELARRFRLFIPETIARREGPDGTARFTFRLEDGAVVESVYIPDRDRRTACLSTQVGCALGCRFCRTARLGFTRDLGWHEIAGQALEVARVVPDRLTNIVLMGMGEPLANYEATVTAVAELNAPAGLNIGARRITVSTAGLPAAIRRFARFPLQVRLAVSLNAADDETRDRLMPVNRRHPLASVIAAVREFIEVRNKRVTFEYVLLRGINDRDEDARRLAALLRGLSCKVNLILFNPFPGAEGAGAQGETFAPPEPATAERFAQLLYPLLPAVTIRRSRGGEIGGACGQLAADADSC</sequence>
<dbReference type="GO" id="GO:0002935">
    <property type="term" value="F:tRNA (adenine(37)-C2)-methyltransferase activity"/>
    <property type="evidence" value="ECO:0007669"/>
    <property type="project" value="UniProtKB-UniRule"/>
</dbReference>
<dbReference type="GO" id="GO:0000049">
    <property type="term" value="F:tRNA binding"/>
    <property type="evidence" value="ECO:0007669"/>
    <property type="project" value="UniProtKB-UniRule"/>
</dbReference>
<evidence type="ECO:0000256" key="4">
    <source>
        <dbReference type="ARBA" id="ARBA00022552"/>
    </source>
</evidence>
<dbReference type="InterPro" id="IPR058240">
    <property type="entry name" value="rSAM_sf"/>
</dbReference>
<dbReference type="GO" id="GO:0046872">
    <property type="term" value="F:metal ion binding"/>
    <property type="evidence" value="ECO:0007669"/>
    <property type="project" value="UniProtKB-KW"/>
</dbReference>
<evidence type="ECO:0000256" key="11">
    <source>
        <dbReference type="ARBA" id="ARBA00023014"/>
    </source>
</evidence>
<dbReference type="GO" id="GO:0051539">
    <property type="term" value="F:4 iron, 4 sulfur cluster binding"/>
    <property type="evidence" value="ECO:0007669"/>
    <property type="project" value="UniProtKB-UniRule"/>
</dbReference>
<comment type="catalytic activity">
    <reaction evidence="13">
        <text>adenosine(2503) in 23S rRNA + 2 reduced [2Fe-2S]-[ferredoxin] + 2 S-adenosyl-L-methionine = 2-methyladenosine(2503) in 23S rRNA + 5'-deoxyadenosine + L-methionine + 2 oxidized [2Fe-2S]-[ferredoxin] + S-adenosyl-L-homocysteine</text>
        <dbReference type="Rhea" id="RHEA:42916"/>
        <dbReference type="Rhea" id="RHEA-COMP:10000"/>
        <dbReference type="Rhea" id="RHEA-COMP:10001"/>
        <dbReference type="Rhea" id="RHEA-COMP:10152"/>
        <dbReference type="Rhea" id="RHEA-COMP:10282"/>
        <dbReference type="ChEBI" id="CHEBI:17319"/>
        <dbReference type="ChEBI" id="CHEBI:33737"/>
        <dbReference type="ChEBI" id="CHEBI:33738"/>
        <dbReference type="ChEBI" id="CHEBI:57844"/>
        <dbReference type="ChEBI" id="CHEBI:57856"/>
        <dbReference type="ChEBI" id="CHEBI:59789"/>
        <dbReference type="ChEBI" id="CHEBI:74411"/>
        <dbReference type="ChEBI" id="CHEBI:74497"/>
        <dbReference type="EC" id="2.1.1.192"/>
    </reaction>
</comment>
<feature type="active site" description="S-methylcysteine intermediate" evidence="13">
    <location>
        <position position="340"/>
    </location>
</feature>
<evidence type="ECO:0000259" key="14">
    <source>
        <dbReference type="PROSITE" id="PS51918"/>
    </source>
</evidence>
<evidence type="ECO:0000256" key="9">
    <source>
        <dbReference type="ARBA" id="ARBA00022723"/>
    </source>
</evidence>
<evidence type="ECO:0000256" key="10">
    <source>
        <dbReference type="ARBA" id="ARBA00023004"/>
    </source>
</evidence>
<dbReference type="GO" id="GO:0005737">
    <property type="term" value="C:cytoplasm"/>
    <property type="evidence" value="ECO:0007669"/>
    <property type="project" value="UniProtKB-SubCell"/>
</dbReference>
<keyword evidence="5 13" id="KW-0489">Methyltransferase</keyword>
<feature type="binding site" evidence="13">
    <location>
        <position position="111"/>
    </location>
    <ligand>
        <name>[4Fe-4S] cluster</name>
        <dbReference type="ChEBI" id="CHEBI:49883"/>
        <note>4Fe-4S-S-AdoMet</note>
    </ligand>
</feature>
<dbReference type="Pfam" id="PF21016">
    <property type="entry name" value="RlmN_N"/>
    <property type="match status" value="1"/>
</dbReference>
<organism evidence="15">
    <name type="scientific">candidate division WOR-3 bacterium</name>
    <dbReference type="NCBI Taxonomy" id="2052148"/>
    <lineage>
        <taxon>Bacteria</taxon>
        <taxon>Bacteria division WOR-3</taxon>
    </lineage>
</organism>
<comment type="similarity">
    <text evidence="13">Belongs to the radical SAM superfamily. RlmN family.</text>
</comment>
<dbReference type="InterPro" id="IPR007197">
    <property type="entry name" value="rSAM"/>
</dbReference>
<comment type="subcellular location">
    <subcellularLocation>
        <location evidence="1 13">Cytoplasm</location>
    </subcellularLocation>
</comment>
<reference evidence="15" key="1">
    <citation type="journal article" date="2020" name="mSystems">
        <title>Genome- and Community-Level Interaction Insights into Carbon Utilization and Element Cycling Functions of Hydrothermarchaeota in Hydrothermal Sediment.</title>
        <authorList>
            <person name="Zhou Z."/>
            <person name="Liu Y."/>
            <person name="Xu W."/>
            <person name="Pan J."/>
            <person name="Luo Z.H."/>
            <person name="Li M."/>
        </authorList>
    </citation>
    <scope>NUCLEOTIDE SEQUENCE [LARGE SCALE GENOMIC DNA]</scope>
    <source>
        <strain evidence="15">SpSt-1182</strain>
    </source>
</reference>
<keyword evidence="2 13" id="KW-0004">4Fe-4S</keyword>
<comment type="function">
    <text evidence="13">Specifically methylates position 2 of adenine 2503 in 23S rRNA and position 2 of adenine 37 in tRNAs.</text>
</comment>
<accession>A0A7V0XF39</accession>
<comment type="caution">
    <text evidence="15">The sequence shown here is derived from an EMBL/GenBank/DDBJ whole genome shotgun (WGS) entry which is preliminary data.</text>
</comment>
<dbReference type="GO" id="GO:0019843">
    <property type="term" value="F:rRNA binding"/>
    <property type="evidence" value="ECO:0007669"/>
    <property type="project" value="UniProtKB-UniRule"/>
</dbReference>
<evidence type="ECO:0000256" key="1">
    <source>
        <dbReference type="ARBA" id="ARBA00004496"/>
    </source>
</evidence>
<dbReference type="AlphaFoldDB" id="A0A7V0XF39"/>
<dbReference type="CDD" id="cd01335">
    <property type="entry name" value="Radical_SAM"/>
    <property type="match status" value="1"/>
</dbReference>
<gene>
    <name evidence="13 15" type="primary">rlmN</name>
    <name evidence="15" type="ORF">ENN51_03110</name>
</gene>
<dbReference type="Gene3D" id="1.10.150.530">
    <property type="match status" value="1"/>
</dbReference>
<dbReference type="PANTHER" id="PTHR30544:SF5">
    <property type="entry name" value="RADICAL SAM CORE DOMAIN-CONTAINING PROTEIN"/>
    <property type="match status" value="1"/>
</dbReference>
<feature type="binding site" evidence="13">
    <location>
        <position position="118"/>
    </location>
    <ligand>
        <name>[4Fe-4S] cluster</name>
        <dbReference type="ChEBI" id="CHEBI:49883"/>
        <note>4Fe-4S-S-AdoMet</note>
    </ligand>
</feature>
<dbReference type="EC" id="2.1.1.192" evidence="13"/>
<keyword evidence="3 13" id="KW-0963">Cytoplasm</keyword>
<evidence type="ECO:0000256" key="7">
    <source>
        <dbReference type="ARBA" id="ARBA00022691"/>
    </source>
</evidence>
<dbReference type="InterPro" id="IPR004383">
    <property type="entry name" value="rRNA_lsu_MTrfase_RlmN/Cfr"/>
</dbReference>
<dbReference type="SMART" id="SM00729">
    <property type="entry name" value="Elp3"/>
    <property type="match status" value="1"/>
</dbReference>
<evidence type="ECO:0000256" key="5">
    <source>
        <dbReference type="ARBA" id="ARBA00022603"/>
    </source>
</evidence>
<dbReference type="SFLD" id="SFLDS00029">
    <property type="entry name" value="Radical_SAM"/>
    <property type="match status" value="1"/>
</dbReference>
<keyword evidence="11 13" id="KW-0411">Iron-sulfur</keyword>
<dbReference type="SFLD" id="SFLDG01062">
    <property type="entry name" value="methyltransferase_(Class_A)"/>
    <property type="match status" value="1"/>
</dbReference>
<comment type="caution">
    <text evidence="13">Lacks conserved residue(s) required for the propagation of feature annotation.</text>
</comment>
<dbReference type="Gene3D" id="3.20.20.70">
    <property type="entry name" value="Aldolase class I"/>
    <property type="match status" value="1"/>
</dbReference>
<feature type="binding site" evidence="13">
    <location>
        <position position="190"/>
    </location>
    <ligand>
        <name>S-adenosyl-L-methionine</name>
        <dbReference type="ChEBI" id="CHEBI:59789"/>
    </ligand>
</feature>
<dbReference type="SUPFAM" id="SSF102114">
    <property type="entry name" value="Radical SAM enzymes"/>
    <property type="match status" value="1"/>
</dbReference>
<dbReference type="EMBL" id="DSBX01000123">
    <property type="protein sequence ID" value="HDQ99260.1"/>
    <property type="molecule type" value="Genomic_DNA"/>
</dbReference>
<feature type="binding site" evidence="13">
    <location>
        <begin position="158"/>
        <end position="159"/>
    </location>
    <ligand>
        <name>S-adenosyl-L-methionine</name>
        <dbReference type="ChEBI" id="CHEBI:59789"/>
    </ligand>
</feature>
<dbReference type="GO" id="GO:0030488">
    <property type="term" value="P:tRNA methylation"/>
    <property type="evidence" value="ECO:0007669"/>
    <property type="project" value="UniProtKB-UniRule"/>
</dbReference>
<feature type="binding site" evidence="13">
    <location>
        <position position="115"/>
    </location>
    <ligand>
        <name>[4Fe-4S] cluster</name>
        <dbReference type="ChEBI" id="CHEBI:49883"/>
        <note>4Fe-4S-S-AdoMet</note>
    </ligand>
</feature>
<keyword evidence="7 13" id="KW-0949">S-adenosyl-L-methionine</keyword>
<comment type="cofactor">
    <cofactor evidence="13">
        <name>[4Fe-4S] cluster</name>
        <dbReference type="ChEBI" id="CHEBI:49883"/>
    </cofactor>
    <text evidence="13">Binds 1 [4Fe-4S] cluster. The cluster is coordinated with 3 cysteines and an exchangeable S-adenosyl-L-methionine.</text>
</comment>
<evidence type="ECO:0000256" key="8">
    <source>
        <dbReference type="ARBA" id="ARBA00022694"/>
    </source>
</evidence>
<dbReference type="Proteomes" id="UP000885672">
    <property type="component" value="Unassembled WGS sequence"/>
</dbReference>